<dbReference type="KEGG" id="ehx:EMIHUDRAFT_69310"/>
<dbReference type="Proteomes" id="UP000013827">
    <property type="component" value="Unassembled WGS sequence"/>
</dbReference>
<evidence type="ECO:0000256" key="4">
    <source>
        <dbReference type="ARBA" id="ARBA00022840"/>
    </source>
</evidence>
<sequence>MHPAIAELPSRLFYESALVTAQSAASGQAPPSFPWPSAATPAAFLDVRSREARDGQSHSNVGEVEAVVAVVDRLRAGGVSLESVGVITFYAGQSRLLRRRLPRSVECNTVDAFQGREKDIVILSCVRANEGCRCGFLSDARRANVSLTRARHGLIVVGHAQTLQADQTWGEYLRWARGRSLVLDDWQTALKAEGNAKRREGGGKVERRDGAKKRRGDKQKKAAKENGPHSASGQQ</sequence>
<dbReference type="InterPro" id="IPR027417">
    <property type="entry name" value="P-loop_NTPase"/>
</dbReference>
<dbReference type="EnsemblProtists" id="EOD03953">
    <property type="protein sequence ID" value="EOD03953"/>
    <property type="gene ID" value="EMIHUDRAFT_69310"/>
</dbReference>
<evidence type="ECO:0000256" key="2">
    <source>
        <dbReference type="ARBA" id="ARBA00022801"/>
    </source>
</evidence>
<dbReference type="AlphaFoldDB" id="A0A0D3HY68"/>
<dbReference type="STRING" id="2903.R1B326"/>
<feature type="compositionally biased region" description="Basic and acidic residues" evidence="5">
    <location>
        <begin position="194"/>
        <end position="209"/>
    </location>
</feature>
<dbReference type="Gene3D" id="3.40.50.300">
    <property type="entry name" value="P-loop containing nucleotide triphosphate hydrolases"/>
    <property type="match status" value="1"/>
</dbReference>
<dbReference type="GO" id="GO:0016787">
    <property type="term" value="F:hydrolase activity"/>
    <property type="evidence" value="ECO:0007669"/>
    <property type="project" value="UniProtKB-KW"/>
</dbReference>
<protein>
    <recommendedName>
        <fullName evidence="6">DNA2/NAM7 helicase-like C-terminal domain-containing protein</fullName>
    </recommendedName>
</protein>
<keyword evidence="2" id="KW-0378">Hydrolase</keyword>
<keyword evidence="1" id="KW-0547">Nucleotide-binding</keyword>
<accession>A0A0D3HY68</accession>
<keyword evidence="4" id="KW-0067">ATP-binding</keyword>
<dbReference type="PANTHER" id="PTHR10887">
    <property type="entry name" value="DNA2/NAM7 HELICASE FAMILY"/>
    <property type="match status" value="1"/>
</dbReference>
<dbReference type="Pfam" id="PF13087">
    <property type="entry name" value="AAA_12"/>
    <property type="match status" value="1"/>
</dbReference>
<dbReference type="OMA" id="TRANTAF"/>
<dbReference type="eggNOG" id="KOG1802">
    <property type="taxonomic scope" value="Eukaryota"/>
</dbReference>
<keyword evidence="3" id="KW-0347">Helicase</keyword>
<evidence type="ECO:0000259" key="6">
    <source>
        <dbReference type="Pfam" id="PF13087"/>
    </source>
</evidence>
<proteinExistence type="predicted"/>
<dbReference type="PANTHER" id="PTHR10887:SF495">
    <property type="entry name" value="HELICASE SENATAXIN ISOFORM X1-RELATED"/>
    <property type="match status" value="1"/>
</dbReference>
<dbReference type="CDD" id="cd18808">
    <property type="entry name" value="SF1_C_Upf1"/>
    <property type="match status" value="1"/>
</dbReference>
<dbReference type="GO" id="GO:0005524">
    <property type="term" value="F:ATP binding"/>
    <property type="evidence" value="ECO:0007669"/>
    <property type="project" value="UniProtKB-KW"/>
</dbReference>
<evidence type="ECO:0000313" key="8">
    <source>
        <dbReference type="Proteomes" id="UP000013827"/>
    </source>
</evidence>
<reference evidence="7" key="2">
    <citation type="submission" date="2024-10" db="UniProtKB">
        <authorList>
            <consortium name="EnsemblProtists"/>
        </authorList>
    </citation>
    <scope>IDENTIFICATION</scope>
</reference>
<evidence type="ECO:0000256" key="1">
    <source>
        <dbReference type="ARBA" id="ARBA00022741"/>
    </source>
</evidence>
<reference evidence="8" key="1">
    <citation type="journal article" date="2013" name="Nature">
        <title>Pan genome of the phytoplankton Emiliania underpins its global distribution.</title>
        <authorList>
            <person name="Read B.A."/>
            <person name="Kegel J."/>
            <person name="Klute M.J."/>
            <person name="Kuo A."/>
            <person name="Lefebvre S.C."/>
            <person name="Maumus F."/>
            <person name="Mayer C."/>
            <person name="Miller J."/>
            <person name="Monier A."/>
            <person name="Salamov A."/>
            <person name="Young J."/>
            <person name="Aguilar M."/>
            <person name="Claverie J.M."/>
            <person name="Frickenhaus S."/>
            <person name="Gonzalez K."/>
            <person name="Herman E.K."/>
            <person name="Lin Y.C."/>
            <person name="Napier J."/>
            <person name="Ogata H."/>
            <person name="Sarno A.F."/>
            <person name="Shmutz J."/>
            <person name="Schroeder D."/>
            <person name="de Vargas C."/>
            <person name="Verret F."/>
            <person name="von Dassow P."/>
            <person name="Valentin K."/>
            <person name="Van de Peer Y."/>
            <person name="Wheeler G."/>
            <person name="Dacks J.B."/>
            <person name="Delwiche C.F."/>
            <person name="Dyhrman S.T."/>
            <person name="Glockner G."/>
            <person name="John U."/>
            <person name="Richards T."/>
            <person name="Worden A.Z."/>
            <person name="Zhang X."/>
            <person name="Grigoriev I.V."/>
            <person name="Allen A.E."/>
            <person name="Bidle K."/>
            <person name="Borodovsky M."/>
            <person name="Bowler C."/>
            <person name="Brownlee C."/>
            <person name="Cock J.M."/>
            <person name="Elias M."/>
            <person name="Gladyshev V.N."/>
            <person name="Groth M."/>
            <person name="Guda C."/>
            <person name="Hadaegh A."/>
            <person name="Iglesias-Rodriguez M.D."/>
            <person name="Jenkins J."/>
            <person name="Jones B.M."/>
            <person name="Lawson T."/>
            <person name="Leese F."/>
            <person name="Lindquist E."/>
            <person name="Lobanov A."/>
            <person name="Lomsadze A."/>
            <person name="Malik S.B."/>
            <person name="Marsh M.E."/>
            <person name="Mackinder L."/>
            <person name="Mock T."/>
            <person name="Mueller-Roeber B."/>
            <person name="Pagarete A."/>
            <person name="Parker M."/>
            <person name="Probert I."/>
            <person name="Quesneville H."/>
            <person name="Raines C."/>
            <person name="Rensing S.A."/>
            <person name="Riano-Pachon D.M."/>
            <person name="Richier S."/>
            <person name="Rokitta S."/>
            <person name="Shiraiwa Y."/>
            <person name="Soanes D.M."/>
            <person name="van der Giezen M."/>
            <person name="Wahlund T.M."/>
            <person name="Williams B."/>
            <person name="Wilson W."/>
            <person name="Wolfe G."/>
            <person name="Wurch L.L."/>
        </authorList>
    </citation>
    <scope>NUCLEOTIDE SEQUENCE</scope>
</reference>
<evidence type="ECO:0000256" key="5">
    <source>
        <dbReference type="SAM" id="MobiDB-lite"/>
    </source>
</evidence>
<dbReference type="RefSeq" id="XP_005756382.1">
    <property type="nucleotide sequence ID" value="XM_005756325.1"/>
</dbReference>
<dbReference type="HOGENOM" id="CLU_1182056_0_0_1"/>
<name>A0A0D3HY68_EMIH1</name>
<feature type="region of interest" description="Disordered" evidence="5">
    <location>
        <begin position="193"/>
        <end position="235"/>
    </location>
</feature>
<dbReference type="SUPFAM" id="SSF52540">
    <property type="entry name" value="P-loop containing nucleoside triphosphate hydrolases"/>
    <property type="match status" value="1"/>
</dbReference>
<organism evidence="7 8">
    <name type="scientific">Emiliania huxleyi (strain CCMP1516)</name>
    <dbReference type="NCBI Taxonomy" id="280463"/>
    <lineage>
        <taxon>Eukaryota</taxon>
        <taxon>Haptista</taxon>
        <taxon>Haptophyta</taxon>
        <taxon>Prymnesiophyceae</taxon>
        <taxon>Isochrysidales</taxon>
        <taxon>Noelaerhabdaceae</taxon>
        <taxon>Emiliania</taxon>
    </lineage>
</organism>
<evidence type="ECO:0000313" key="7">
    <source>
        <dbReference type="EnsemblProtists" id="EOD03953"/>
    </source>
</evidence>
<evidence type="ECO:0000256" key="3">
    <source>
        <dbReference type="ARBA" id="ARBA00022806"/>
    </source>
</evidence>
<keyword evidence="8" id="KW-1185">Reference proteome</keyword>
<dbReference type="InterPro" id="IPR047187">
    <property type="entry name" value="SF1_C_Upf1"/>
</dbReference>
<dbReference type="GeneID" id="17250005"/>
<dbReference type="InterPro" id="IPR045055">
    <property type="entry name" value="DNA2/NAM7-like"/>
</dbReference>
<dbReference type="PaxDb" id="2903-EOD03953"/>
<dbReference type="GO" id="GO:0004386">
    <property type="term" value="F:helicase activity"/>
    <property type="evidence" value="ECO:0007669"/>
    <property type="project" value="UniProtKB-KW"/>
</dbReference>
<dbReference type="GO" id="GO:0005694">
    <property type="term" value="C:chromosome"/>
    <property type="evidence" value="ECO:0007669"/>
    <property type="project" value="UniProtKB-ARBA"/>
</dbReference>
<dbReference type="InterPro" id="IPR041679">
    <property type="entry name" value="DNA2/NAM7-like_C"/>
</dbReference>
<dbReference type="FunFam" id="3.40.50.300:FF:000326">
    <property type="entry name" value="P-loop containing nucleoside triphosphate hydrolase"/>
    <property type="match status" value="1"/>
</dbReference>
<feature type="domain" description="DNA2/NAM7 helicase-like C-terminal" evidence="6">
    <location>
        <begin position="1"/>
        <end position="160"/>
    </location>
</feature>